<dbReference type="PANTHER" id="PTHR21342">
    <property type="entry name" value="PHOSPHOPANTETHEINE ADENYLYLTRANSFERASE"/>
    <property type="match status" value="1"/>
</dbReference>
<comment type="catalytic activity">
    <reaction evidence="8 9">
        <text>(R)-4'-phosphopantetheine + ATP + H(+) = 3'-dephospho-CoA + diphosphate</text>
        <dbReference type="Rhea" id="RHEA:19801"/>
        <dbReference type="ChEBI" id="CHEBI:15378"/>
        <dbReference type="ChEBI" id="CHEBI:30616"/>
        <dbReference type="ChEBI" id="CHEBI:33019"/>
        <dbReference type="ChEBI" id="CHEBI:57328"/>
        <dbReference type="ChEBI" id="CHEBI:61723"/>
        <dbReference type="EC" id="2.7.7.3"/>
    </reaction>
</comment>
<feature type="binding site" evidence="9">
    <location>
        <position position="73"/>
    </location>
    <ligand>
        <name>substrate</name>
    </ligand>
</feature>
<dbReference type="RefSeq" id="WP_051907306.1">
    <property type="nucleotide sequence ID" value="NZ_BAABKI010000010.1"/>
</dbReference>
<keyword evidence="1 9" id="KW-0963">Cytoplasm</keyword>
<dbReference type="PRINTS" id="PR01020">
    <property type="entry name" value="LPSBIOSNTHSS"/>
</dbReference>
<keyword evidence="5 9" id="KW-0067">ATP-binding</keyword>
<comment type="subunit">
    <text evidence="9">Homohexamer.</text>
</comment>
<dbReference type="Gene3D" id="3.40.50.620">
    <property type="entry name" value="HUPs"/>
    <property type="match status" value="1"/>
</dbReference>
<feature type="domain" description="Cytidyltransferase-like" evidence="10">
    <location>
        <begin position="5"/>
        <end position="133"/>
    </location>
</feature>
<comment type="function">
    <text evidence="9">Reversibly transfers an adenylyl group from ATP to 4'-phosphopantetheine, yielding dephospho-CoA (dPCoA) and pyrophosphate.</text>
</comment>
<reference evidence="12" key="1">
    <citation type="journal article" date="2019" name="Int. J. Syst. Evol. Microbiol.">
        <title>The Global Catalogue of Microorganisms (GCM) 10K type strain sequencing project: providing services to taxonomists for standard genome sequencing and annotation.</title>
        <authorList>
            <consortium name="The Broad Institute Genomics Platform"/>
            <consortium name="The Broad Institute Genome Sequencing Center for Infectious Disease"/>
            <person name="Wu L."/>
            <person name="Ma J."/>
        </authorList>
    </citation>
    <scope>NUCLEOTIDE SEQUENCE [LARGE SCALE GENOMIC DNA]</scope>
    <source>
        <strain evidence="12">JCM 18472</strain>
    </source>
</reference>
<accession>A0ABP9R618</accession>
<dbReference type="EMBL" id="BAABKI010000010">
    <property type="protein sequence ID" value="GAA5171924.1"/>
    <property type="molecule type" value="Genomic_DNA"/>
</dbReference>
<comment type="caution">
    <text evidence="11">The sequence shown here is derived from an EMBL/GenBank/DDBJ whole genome shotgun (WGS) entry which is preliminary data.</text>
</comment>
<dbReference type="InterPro" id="IPR014729">
    <property type="entry name" value="Rossmann-like_a/b/a_fold"/>
</dbReference>
<feature type="site" description="Transition state stabilizer" evidence="9">
    <location>
        <position position="17"/>
    </location>
</feature>
<evidence type="ECO:0000256" key="2">
    <source>
        <dbReference type="ARBA" id="ARBA00022679"/>
    </source>
</evidence>
<keyword evidence="6 9" id="KW-0460">Magnesium</keyword>
<proteinExistence type="inferred from homology"/>
<feature type="binding site" evidence="9">
    <location>
        <position position="41"/>
    </location>
    <ligand>
        <name>substrate</name>
    </ligand>
</feature>
<evidence type="ECO:0000256" key="8">
    <source>
        <dbReference type="ARBA" id="ARBA00029346"/>
    </source>
</evidence>
<sequence length="175" mass="18985">MNIVIYPGTFDPITNGHFDLIERAARIFDKVVIAVAASPGKRPALDLDTRVALARDVVDELDNVNVVGFSGLLTELLDQQGARIVLRGLRAVSDFEYELQLANMNRAQAPHVESLFLTPAVENSYISATIVREIARLGGDISGLVHPRVAAALREHFHCDPGSVGRSFSAQNPGQ</sequence>
<feature type="binding site" evidence="9">
    <location>
        <position position="98"/>
    </location>
    <ligand>
        <name>ATP</name>
        <dbReference type="ChEBI" id="CHEBI:30616"/>
    </ligand>
</feature>
<comment type="cofactor">
    <cofactor evidence="9">
        <name>Mg(2+)</name>
        <dbReference type="ChEBI" id="CHEBI:18420"/>
    </cofactor>
</comment>
<dbReference type="NCBIfam" id="TIGR00125">
    <property type="entry name" value="cyt_tran_rel"/>
    <property type="match status" value="1"/>
</dbReference>
<organism evidence="11 12">
    <name type="scientific">Modicisalibacter zincidurans</name>
    <dbReference type="NCBI Taxonomy" id="1178777"/>
    <lineage>
        <taxon>Bacteria</taxon>
        <taxon>Pseudomonadati</taxon>
        <taxon>Pseudomonadota</taxon>
        <taxon>Gammaproteobacteria</taxon>
        <taxon>Oceanospirillales</taxon>
        <taxon>Halomonadaceae</taxon>
        <taxon>Modicisalibacter</taxon>
    </lineage>
</organism>
<dbReference type="InterPro" id="IPR004821">
    <property type="entry name" value="Cyt_trans-like"/>
</dbReference>
<evidence type="ECO:0000256" key="3">
    <source>
        <dbReference type="ARBA" id="ARBA00022695"/>
    </source>
</evidence>
<keyword evidence="2 9" id="KW-0808">Transferase</keyword>
<dbReference type="HAMAP" id="MF_00151">
    <property type="entry name" value="PPAT_bact"/>
    <property type="match status" value="1"/>
</dbReference>
<gene>
    <name evidence="9 11" type="primary">coaD</name>
    <name evidence="11" type="ORF">GCM10023342_07510</name>
</gene>
<evidence type="ECO:0000256" key="4">
    <source>
        <dbReference type="ARBA" id="ARBA00022741"/>
    </source>
</evidence>
<dbReference type="GO" id="GO:0016779">
    <property type="term" value="F:nucleotidyltransferase activity"/>
    <property type="evidence" value="ECO:0007669"/>
    <property type="project" value="UniProtKB-KW"/>
</dbReference>
<evidence type="ECO:0000256" key="9">
    <source>
        <dbReference type="HAMAP-Rule" id="MF_00151"/>
    </source>
</evidence>
<evidence type="ECO:0000259" key="10">
    <source>
        <dbReference type="Pfam" id="PF01467"/>
    </source>
</evidence>
<dbReference type="Proteomes" id="UP001500074">
    <property type="component" value="Unassembled WGS sequence"/>
</dbReference>
<evidence type="ECO:0000313" key="12">
    <source>
        <dbReference type="Proteomes" id="UP001500074"/>
    </source>
</evidence>
<evidence type="ECO:0000256" key="6">
    <source>
        <dbReference type="ARBA" id="ARBA00022842"/>
    </source>
</evidence>
<comment type="pathway">
    <text evidence="9">Cofactor biosynthesis; coenzyme A biosynthesis; CoA from (R)-pantothenate: step 4/5.</text>
</comment>
<protein>
    <recommendedName>
        <fullName evidence="9">Phosphopantetheine adenylyltransferase</fullName>
        <ecNumber evidence="9">2.7.7.3</ecNumber>
    </recommendedName>
    <alternativeName>
        <fullName evidence="9">Dephospho-CoA pyrophosphorylase</fullName>
    </alternativeName>
    <alternativeName>
        <fullName evidence="9">Pantetheine-phosphate adenylyltransferase</fullName>
        <shortName evidence="9">PPAT</shortName>
    </alternativeName>
</protein>
<comment type="subcellular location">
    <subcellularLocation>
        <location evidence="9">Cytoplasm</location>
    </subcellularLocation>
</comment>
<dbReference type="SUPFAM" id="SSF52374">
    <property type="entry name" value="Nucleotidylyl transferase"/>
    <property type="match status" value="1"/>
</dbReference>
<keyword evidence="3 9" id="KW-0548">Nucleotidyltransferase</keyword>
<keyword evidence="4 9" id="KW-0547">Nucleotide-binding</keyword>
<dbReference type="CDD" id="cd02163">
    <property type="entry name" value="PPAT"/>
    <property type="match status" value="1"/>
</dbReference>
<dbReference type="EC" id="2.7.7.3" evidence="9"/>
<dbReference type="Pfam" id="PF01467">
    <property type="entry name" value="CTP_transf_like"/>
    <property type="match status" value="1"/>
</dbReference>
<feature type="binding site" evidence="9">
    <location>
        <position position="9"/>
    </location>
    <ligand>
        <name>substrate</name>
    </ligand>
</feature>
<dbReference type="PANTHER" id="PTHR21342:SF1">
    <property type="entry name" value="PHOSPHOPANTETHEINE ADENYLYLTRANSFERASE"/>
    <property type="match status" value="1"/>
</dbReference>
<evidence type="ECO:0000256" key="5">
    <source>
        <dbReference type="ARBA" id="ARBA00022840"/>
    </source>
</evidence>
<dbReference type="NCBIfam" id="TIGR01510">
    <property type="entry name" value="coaD_prev_kdtB"/>
    <property type="match status" value="1"/>
</dbReference>
<feature type="binding site" evidence="9">
    <location>
        <begin position="88"/>
        <end position="90"/>
    </location>
    <ligand>
        <name>ATP</name>
        <dbReference type="ChEBI" id="CHEBI:30616"/>
    </ligand>
</feature>
<name>A0ABP9R618_9GAMM</name>
<feature type="binding site" evidence="9">
    <location>
        <begin position="9"/>
        <end position="10"/>
    </location>
    <ligand>
        <name>ATP</name>
        <dbReference type="ChEBI" id="CHEBI:30616"/>
    </ligand>
</feature>
<keyword evidence="7 9" id="KW-0173">Coenzyme A biosynthesis</keyword>
<feature type="binding site" evidence="9">
    <location>
        <position position="17"/>
    </location>
    <ligand>
        <name>ATP</name>
        <dbReference type="ChEBI" id="CHEBI:30616"/>
    </ligand>
</feature>
<keyword evidence="12" id="KW-1185">Reference proteome</keyword>
<feature type="binding site" evidence="9">
    <location>
        <begin position="123"/>
        <end position="129"/>
    </location>
    <ligand>
        <name>ATP</name>
        <dbReference type="ChEBI" id="CHEBI:30616"/>
    </ligand>
</feature>
<evidence type="ECO:0000313" key="11">
    <source>
        <dbReference type="EMBL" id="GAA5171924.1"/>
    </source>
</evidence>
<dbReference type="InterPro" id="IPR001980">
    <property type="entry name" value="PPAT"/>
</dbReference>
<feature type="binding site" evidence="9">
    <location>
        <position position="87"/>
    </location>
    <ligand>
        <name>substrate</name>
    </ligand>
</feature>
<comment type="similarity">
    <text evidence="9">Belongs to the bacterial CoaD family.</text>
</comment>
<evidence type="ECO:0000256" key="7">
    <source>
        <dbReference type="ARBA" id="ARBA00022993"/>
    </source>
</evidence>
<evidence type="ECO:0000256" key="1">
    <source>
        <dbReference type="ARBA" id="ARBA00022490"/>
    </source>
</evidence>